<accession>A0ABV1A6I9</accession>
<proteinExistence type="predicted"/>
<feature type="compositionally biased region" description="Basic and acidic residues" evidence="2">
    <location>
        <begin position="493"/>
        <end position="504"/>
    </location>
</feature>
<dbReference type="PANTHER" id="PTHR24147">
    <property type="entry name" value="ANKYRIN REPEAT DOMAIN 36-RELATED"/>
    <property type="match status" value="1"/>
</dbReference>
<feature type="compositionally biased region" description="Acidic residues" evidence="2">
    <location>
        <begin position="418"/>
        <end position="439"/>
    </location>
</feature>
<dbReference type="InterPro" id="IPR050657">
    <property type="entry name" value="Ankyrin_repeat_domain"/>
</dbReference>
<comment type="caution">
    <text evidence="3">The sequence shown here is derived from an EMBL/GenBank/DDBJ whole genome shotgun (WGS) entry which is preliminary data.</text>
</comment>
<dbReference type="PANTHER" id="PTHR24147:SF53">
    <property type="entry name" value="ANKYRIN REPEAT DOMAIN 26"/>
    <property type="match status" value="1"/>
</dbReference>
<gene>
    <name evidence="3" type="ORF">AMECASPLE_003594</name>
</gene>
<reference evidence="3 4" key="1">
    <citation type="submission" date="2021-06" db="EMBL/GenBank/DDBJ databases">
        <authorList>
            <person name="Palmer J.M."/>
        </authorList>
    </citation>
    <scope>NUCLEOTIDE SEQUENCE [LARGE SCALE GENOMIC DNA]</scope>
    <source>
        <strain evidence="3 4">AS_MEX2019</strain>
        <tissue evidence="3">Muscle</tissue>
    </source>
</reference>
<evidence type="ECO:0000313" key="4">
    <source>
        <dbReference type="Proteomes" id="UP001469553"/>
    </source>
</evidence>
<dbReference type="SUPFAM" id="SSF48403">
    <property type="entry name" value="Ankyrin repeat"/>
    <property type="match status" value="1"/>
</dbReference>
<evidence type="ECO:0000313" key="3">
    <source>
        <dbReference type="EMBL" id="MEQ2313597.1"/>
    </source>
</evidence>
<feature type="compositionally biased region" description="Polar residues" evidence="2">
    <location>
        <begin position="303"/>
        <end position="318"/>
    </location>
</feature>
<feature type="repeat" description="ANK" evidence="1">
    <location>
        <begin position="131"/>
        <end position="163"/>
    </location>
</feature>
<sequence>MKKIFNFTKKKKQSSGTPDNVSALSDGYDLKDKDLGKIHKAAFQGDLAKLKQLAKKNDINQLDKENRTALHIACATGHAEVVQFLVDGKAKLDLRDNQNRSALMKAVQGQHERCVTILLENRADPSLADINGNTALHLAANIPSISTAVLLLQHGAEINAANTEGFTPLTVAVREDRIEMARFLLKEAADVNSLDQEQRSPLMLAASRGQHSMVKLLLQFDPDITFQDSKGWSADDYALKNGHHSCCLLITEHGTKRTHRASGSHPGPSKKKKTLGIPSQDVEAGFSLGGPATDKDFEDHSLSESVSRASKSANNEWPSTEDEDESVGKKPLKVNLSRIFGSKMGEAPVLLDTSPSDTESEPECETSVQRITPTPTSLTPGKTPQPPVDLPPASSLPKPPQMASTPLPSSRKEKNSTEDDNDREEEQEVDEEDEGDASYEDGGGVHDAATTVNEAEVGKDKKRDFRSELGLEKGEEEGSSWDSESNSELSNIPHKEEQDRHNLNLEETSAVEEPLKESKCILYY</sequence>
<evidence type="ECO:0000256" key="1">
    <source>
        <dbReference type="PROSITE-ProRule" id="PRU00023"/>
    </source>
</evidence>
<keyword evidence="1" id="KW-0040">ANK repeat</keyword>
<feature type="repeat" description="ANK" evidence="1">
    <location>
        <begin position="164"/>
        <end position="196"/>
    </location>
</feature>
<dbReference type="PROSITE" id="PS50297">
    <property type="entry name" value="ANK_REP_REGION"/>
    <property type="match status" value="4"/>
</dbReference>
<dbReference type="EMBL" id="JAHRIP010084783">
    <property type="protein sequence ID" value="MEQ2313597.1"/>
    <property type="molecule type" value="Genomic_DNA"/>
</dbReference>
<organism evidence="3 4">
    <name type="scientific">Ameca splendens</name>
    <dbReference type="NCBI Taxonomy" id="208324"/>
    <lineage>
        <taxon>Eukaryota</taxon>
        <taxon>Metazoa</taxon>
        <taxon>Chordata</taxon>
        <taxon>Craniata</taxon>
        <taxon>Vertebrata</taxon>
        <taxon>Euteleostomi</taxon>
        <taxon>Actinopterygii</taxon>
        <taxon>Neopterygii</taxon>
        <taxon>Teleostei</taxon>
        <taxon>Neoteleostei</taxon>
        <taxon>Acanthomorphata</taxon>
        <taxon>Ovalentaria</taxon>
        <taxon>Atherinomorphae</taxon>
        <taxon>Cyprinodontiformes</taxon>
        <taxon>Goodeidae</taxon>
        <taxon>Ameca</taxon>
    </lineage>
</organism>
<feature type="compositionally biased region" description="Polar residues" evidence="2">
    <location>
        <begin position="366"/>
        <end position="382"/>
    </location>
</feature>
<evidence type="ECO:0000256" key="2">
    <source>
        <dbReference type="SAM" id="MobiDB-lite"/>
    </source>
</evidence>
<dbReference type="PROSITE" id="PS50088">
    <property type="entry name" value="ANK_REPEAT"/>
    <property type="match status" value="4"/>
</dbReference>
<keyword evidence="4" id="KW-1185">Reference proteome</keyword>
<protein>
    <submittedName>
        <fullName evidence="3">Uncharacterized protein</fullName>
    </submittedName>
</protein>
<dbReference type="InterPro" id="IPR036770">
    <property type="entry name" value="Ankyrin_rpt-contain_sf"/>
</dbReference>
<name>A0ABV1A6I9_9TELE</name>
<feature type="repeat" description="ANK" evidence="1">
    <location>
        <begin position="65"/>
        <end position="97"/>
    </location>
</feature>
<feature type="region of interest" description="Disordered" evidence="2">
    <location>
        <begin position="1"/>
        <end position="21"/>
    </location>
</feature>
<dbReference type="Pfam" id="PF12796">
    <property type="entry name" value="Ank_2"/>
    <property type="match status" value="2"/>
</dbReference>
<feature type="region of interest" description="Disordered" evidence="2">
    <location>
        <begin position="347"/>
        <end position="514"/>
    </location>
</feature>
<feature type="repeat" description="ANK" evidence="1">
    <location>
        <begin position="197"/>
        <end position="229"/>
    </location>
</feature>
<dbReference type="PRINTS" id="PR01415">
    <property type="entry name" value="ANKYRIN"/>
</dbReference>
<feature type="compositionally biased region" description="Basic and acidic residues" evidence="2">
    <location>
        <begin position="456"/>
        <end position="473"/>
    </location>
</feature>
<dbReference type="SMART" id="SM00248">
    <property type="entry name" value="ANK"/>
    <property type="match status" value="6"/>
</dbReference>
<feature type="compositionally biased region" description="Low complexity" evidence="2">
    <location>
        <begin position="480"/>
        <end position="490"/>
    </location>
</feature>
<feature type="region of interest" description="Disordered" evidence="2">
    <location>
        <begin position="281"/>
        <end position="330"/>
    </location>
</feature>
<feature type="compositionally biased region" description="Basic residues" evidence="2">
    <location>
        <begin position="1"/>
        <end position="13"/>
    </location>
</feature>
<dbReference type="Pfam" id="PF13637">
    <property type="entry name" value="Ank_4"/>
    <property type="match status" value="1"/>
</dbReference>
<dbReference type="Proteomes" id="UP001469553">
    <property type="component" value="Unassembled WGS sequence"/>
</dbReference>
<dbReference type="InterPro" id="IPR002110">
    <property type="entry name" value="Ankyrin_rpt"/>
</dbReference>
<feature type="compositionally biased region" description="Basic and acidic residues" evidence="2">
    <location>
        <begin position="293"/>
        <end position="302"/>
    </location>
</feature>
<dbReference type="Gene3D" id="1.25.40.20">
    <property type="entry name" value="Ankyrin repeat-containing domain"/>
    <property type="match status" value="2"/>
</dbReference>